<dbReference type="EMBL" id="CAKJTJ010000060">
    <property type="protein sequence ID" value="CAG9623641.1"/>
    <property type="molecule type" value="Genomic_DNA"/>
</dbReference>
<name>A0ABN8AEC0_9BACI</name>
<dbReference type="Proteomes" id="UP000789833">
    <property type="component" value="Unassembled WGS sequence"/>
</dbReference>
<evidence type="ECO:0000313" key="2">
    <source>
        <dbReference type="EMBL" id="CAG9623641.1"/>
    </source>
</evidence>
<keyword evidence="1" id="KW-0472">Membrane</keyword>
<protein>
    <recommendedName>
        <fullName evidence="4">YqaE/Pmp3 family membrane protein</fullName>
    </recommendedName>
</protein>
<organism evidence="2 3">
    <name type="scientific">Sutcliffiella rhizosphaerae</name>
    <dbReference type="NCBI Taxonomy" id="2880967"/>
    <lineage>
        <taxon>Bacteria</taxon>
        <taxon>Bacillati</taxon>
        <taxon>Bacillota</taxon>
        <taxon>Bacilli</taxon>
        <taxon>Bacillales</taxon>
        <taxon>Bacillaceae</taxon>
        <taxon>Sutcliffiella</taxon>
    </lineage>
</organism>
<evidence type="ECO:0000313" key="3">
    <source>
        <dbReference type="Proteomes" id="UP000789833"/>
    </source>
</evidence>
<keyword evidence="1" id="KW-0812">Transmembrane</keyword>
<proteinExistence type="predicted"/>
<keyword evidence="3" id="KW-1185">Reference proteome</keyword>
<reference evidence="2 3" key="1">
    <citation type="submission" date="2021-10" db="EMBL/GenBank/DDBJ databases">
        <authorList>
            <person name="Criscuolo A."/>
        </authorList>
    </citation>
    <scope>NUCLEOTIDE SEQUENCE [LARGE SCALE GENOMIC DNA]</scope>
    <source>
        <strain evidence="3">CIP 111883</strain>
    </source>
</reference>
<keyword evidence="1" id="KW-1133">Transmembrane helix</keyword>
<comment type="caution">
    <text evidence="2">The sequence shown here is derived from an EMBL/GenBank/DDBJ whole genome shotgun (WGS) entry which is preliminary data.</text>
</comment>
<evidence type="ECO:0008006" key="4">
    <source>
        <dbReference type="Google" id="ProtNLM"/>
    </source>
</evidence>
<feature type="transmembrane region" description="Helical" evidence="1">
    <location>
        <begin position="35"/>
        <end position="58"/>
    </location>
</feature>
<accession>A0ABN8AEC0</accession>
<feature type="transmembrane region" description="Helical" evidence="1">
    <location>
        <begin position="7"/>
        <end position="29"/>
    </location>
</feature>
<sequence>MKNNPRVALYVSLAVLIVIPSVFLVISLVTENWKFFMFAIWGSFLGGFPGFVHSMIAIKKEKMSSVT</sequence>
<evidence type="ECO:0000256" key="1">
    <source>
        <dbReference type="SAM" id="Phobius"/>
    </source>
</evidence>
<gene>
    <name evidence="2" type="ORF">BACCIP111883_04459</name>
</gene>
<dbReference type="RefSeq" id="WP_230505267.1">
    <property type="nucleotide sequence ID" value="NZ_CAKJTJ010000060.1"/>
</dbReference>